<dbReference type="InterPro" id="IPR011008">
    <property type="entry name" value="Dimeric_a/b-barrel"/>
</dbReference>
<gene>
    <name evidence="2" type="ORF">H9734_06890</name>
</gene>
<comment type="caution">
    <text evidence="2">The sequence shown here is derived from an EMBL/GenBank/DDBJ whole genome shotgun (WGS) entry which is preliminary data.</text>
</comment>
<organism evidence="2 3">
    <name type="scientific">Candidatus Fusicatenibacter merdavium</name>
    <dbReference type="NCBI Taxonomy" id="2838600"/>
    <lineage>
        <taxon>Bacteria</taxon>
        <taxon>Bacillati</taxon>
        <taxon>Bacillota</taxon>
        <taxon>Clostridia</taxon>
        <taxon>Lachnospirales</taxon>
        <taxon>Lachnospiraceae</taxon>
        <taxon>Fusicatenibacter</taxon>
    </lineage>
</organism>
<proteinExistence type="predicted"/>
<dbReference type="PANTHER" id="PTHR37832">
    <property type="entry name" value="BLL2683 PROTEIN"/>
    <property type="match status" value="1"/>
</dbReference>
<reference evidence="2" key="1">
    <citation type="journal article" date="2021" name="PeerJ">
        <title>Extensive microbial diversity within the chicken gut microbiome revealed by metagenomics and culture.</title>
        <authorList>
            <person name="Gilroy R."/>
            <person name="Ravi A."/>
            <person name="Getino M."/>
            <person name="Pursley I."/>
            <person name="Horton D.L."/>
            <person name="Alikhan N.F."/>
            <person name="Baker D."/>
            <person name="Gharbi K."/>
            <person name="Hall N."/>
            <person name="Watson M."/>
            <person name="Adriaenssens E.M."/>
            <person name="Foster-Nyarko E."/>
            <person name="Jarju S."/>
            <person name="Secka A."/>
            <person name="Antonio M."/>
            <person name="Oren A."/>
            <person name="Chaudhuri R.R."/>
            <person name="La Ragione R."/>
            <person name="Hildebrand F."/>
            <person name="Pallen M.J."/>
        </authorList>
    </citation>
    <scope>NUCLEOTIDE SEQUENCE</scope>
    <source>
        <strain evidence="2">CHK183-1962</strain>
    </source>
</reference>
<dbReference type="PROSITE" id="PS51502">
    <property type="entry name" value="S_R_A_B_BARREL"/>
    <property type="match status" value="1"/>
</dbReference>
<evidence type="ECO:0000313" key="3">
    <source>
        <dbReference type="Proteomes" id="UP000886890"/>
    </source>
</evidence>
<dbReference type="Pfam" id="PF07876">
    <property type="entry name" value="Dabb"/>
    <property type="match status" value="1"/>
</dbReference>
<dbReference type="Gene3D" id="3.30.70.100">
    <property type="match status" value="1"/>
</dbReference>
<accession>A0A9D1XDX3</accession>
<evidence type="ECO:0000259" key="1">
    <source>
        <dbReference type="PROSITE" id="PS51502"/>
    </source>
</evidence>
<name>A0A9D1XDX3_9FIRM</name>
<dbReference type="PANTHER" id="PTHR37832:SF1">
    <property type="entry name" value="STRESS-RESPONSE A_B BARREL DOMAIN-CONTAINING PROTEIN"/>
    <property type="match status" value="1"/>
</dbReference>
<dbReference type="AlphaFoldDB" id="A0A9D1XDX3"/>
<dbReference type="SUPFAM" id="SSF54909">
    <property type="entry name" value="Dimeric alpha+beta barrel"/>
    <property type="match status" value="1"/>
</dbReference>
<dbReference type="InterPro" id="IPR013097">
    <property type="entry name" value="Dabb"/>
</dbReference>
<dbReference type="Proteomes" id="UP000886890">
    <property type="component" value="Unassembled WGS sequence"/>
</dbReference>
<evidence type="ECO:0000313" key="2">
    <source>
        <dbReference type="EMBL" id="HIX77302.1"/>
    </source>
</evidence>
<sequence>MVHHIVMWNFRSEVPEEDRDARMKDMAEHLEGLVGTVPGLLSAKFITTPLSSSTHDMALVTTLEKAEDVAFYGSHPAHVNVADTYVRPYVCDRACIDYEE</sequence>
<protein>
    <submittedName>
        <fullName evidence="2">Dabb family protein</fullName>
    </submittedName>
</protein>
<feature type="domain" description="Stress-response A/B barrel" evidence="1">
    <location>
        <begin position="2"/>
        <end position="98"/>
    </location>
</feature>
<reference evidence="2" key="2">
    <citation type="submission" date="2021-04" db="EMBL/GenBank/DDBJ databases">
        <authorList>
            <person name="Gilroy R."/>
        </authorList>
    </citation>
    <scope>NUCLEOTIDE SEQUENCE</scope>
    <source>
        <strain evidence="2">CHK183-1962</strain>
    </source>
</reference>
<dbReference type="EMBL" id="DXEK01000114">
    <property type="protein sequence ID" value="HIX77302.1"/>
    <property type="molecule type" value="Genomic_DNA"/>
</dbReference>
<dbReference type="SMART" id="SM00886">
    <property type="entry name" value="Dabb"/>
    <property type="match status" value="1"/>
</dbReference>